<dbReference type="RefSeq" id="XP_040628091.1">
    <property type="nucleotide sequence ID" value="XM_040773026.1"/>
</dbReference>
<keyword evidence="3" id="KW-1185">Reference proteome</keyword>
<accession>M5FXJ8</accession>
<evidence type="ECO:0000313" key="3">
    <source>
        <dbReference type="Proteomes" id="UP000030653"/>
    </source>
</evidence>
<dbReference type="OMA" id="WYYPSHG"/>
<feature type="compositionally biased region" description="Low complexity" evidence="1">
    <location>
        <begin position="115"/>
        <end position="125"/>
    </location>
</feature>
<dbReference type="OrthoDB" id="3353673at2759"/>
<reference evidence="2 3" key="1">
    <citation type="journal article" date="2012" name="Science">
        <title>The Paleozoic origin of enzymatic lignin decomposition reconstructed from 31 fungal genomes.</title>
        <authorList>
            <person name="Floudas D."/>
            <person name="Binder M."/>
            <person name="Riley R."/>
            <person name="Barry K."/>
            <person name="Blanchette R.A."/>
            <person name="Henrissat B."/>
            <person name="Martinez A.T."/>
            <person name="Otillar R."/>
            <person name="Spatafora J.W."/>
            <person name="Yadav J.S."/>
            <person name="Aerts A."/>
            <person name="Benoit I."/>
            <person name="Boyd A."/>
            <person name="Carlson A."/>
            <person name="Copeland A."/>
            <person name="Coutinho P.M."/>
            <person name="de Vries R.P."/>
            <person name="Ferreira P."/>
            <person name="Findley K."/>
            <person name="Foster B."/>
            <person name="Gaskell J."/>
            <person name="Glotzer D."/>
            <person name="Gorecki P."/>
            <person name="Heitman J."/>
            <person name="Hesse C."/>
            <person name="Hori C."/>
            <person name="Igarashi K."/>
            <person name="Jurgens J.A."/>
            <person name="Kallen N."/>
            <person name="Kersten P."/>
            <person name="Kohler A."/>
            <person name="Kuees U."/>
            <person name="Kumar T.K.A."/>
            <person name="Kuo A."/>
            <person name="LaButti K."/>
            <person name="Larrondo L.F."/>
            <person name="Lindquist E."/>
            <person name="Ling A."/>
            <person name="Lombard V."/>
            <person name="Lucas S."/>
            <person name="Lundell T."/>
            <person name="Martin R."/>
            <person name="McLaughlin D.J."/>
            <person name="Morgenstern I."/>
            <person name="Morin E."/>
            <person name="Murat C."/>
            <person name="Nagy L.G."/>
            <person name="Nolan M."/>
            <person name="Ohm R.A."/>
            <person name="Patyshakuliyeva A."/>
            <person name="Rokas A."/>
            <person name="Ruiz-Duenas F.J."/>
            <person name="Sabat G."/>
            <person name="Salamov A."/>
            <person name="Samejima M."/>
            <person name="Schmutz J."/>
            <person name="Slot J.C."/>
            <person name="St John F."/>
            <person name="Stenlid J."/>
            <person name="Sun H."/>
            <person name="Sun S."/>
            <person name="Syed K."/>
            <person name="Tsang A."/>
            <person name="Wiebenga A."/>
            <person name="Young D."/>
            <person name="Pisabarro A."/>
            <person name="Eastwood D.C."/>
            <person name="Martin F."/>
            <person name="Cullen D."/>
            <person name="Grigoriev I.V."/>
            <person name="Hibbett D.S."/>
        </authorList>
    </citation>
    <scope>NUCLEOTIDE SEQUENCE [LARGE SCALE GENOMIC DNA]</scope>
    <source>
        <strain evidence="2 3">DJM-731 SS1</strain>
    </source>
</reference>
<dbReference type="STRING" id="1858805.M5FXJ8"/>
<gene>
    <name evidence="2" type="ORF">DACRYDRAFT_22940</name>
</gene>
<sequence length="344" mass="37931">MDAANPPTDYVSEPDRSDRYFPRMYSTHDMVEVIGDTRASTSGDNWGKKLDNANRYMRKKRSVIAGVYSADVQGEERARKRIKLLLPSRSPSPATLEPPGFEEFHSPPTSPHLPPTDLDPAPSLSSFLASPGIRHSFDPSMLNNLSEMTRDLIESEGEGTRSLGRLFWLLSEKASHRDLDAPSNVDGEIDADSPNGMDGIKEEPHTPAVLQFTNGIGFGRNGRSPSMAMDGGPALPMAYQELFVTPGGVTLPDRRDLGEAETYFPSAAHQVTAVNQWLTQIRGVYDDLREYTRQLDRVHVGIAIAQMGRKRVWAAVRTEVARELDISLPRDSGEQAVGVDVDKS</sequence>
<dbReference type="HOGENOM" id="CLU_045445_0_0_1"/>
<evidence type="ECO:0000256" key="1">
    <source>
        <dbReference type="SAM" id="MobiDB-lite"/>
    </source>
</evidence>
<dbReference type="GeneID" id="63688088"/>
<dbReference type="Proteomes" id="UP000030653">
    <property type="component" value="Unassembled WGS sequence"/>
</dbReference>
<protein>
    <submittedName>
        <fullName evidence="2">Uncharacterized protein</fullName>
    </submittedName>
</protein>
<name>M5FXJ8_DACPD</name>
<dbReference type="AlphaFoldDB" id="M5FXJ8"/>
<feature type="region of interest" description="Disordered" evidence="1">
    <location>
        <begin position="86"/>
        <end position="125"/>
    </location>
</feature>
<proteinExistence type="predicted"/>
<evidence type="ECO:0000313" key="2">
    <source>
        <dbReference type="EMBL" id="EJU01194.1"/>
    </source>
</evidence>
<dbReference type="EMBL" id="JH795865">
    <property type="protein sequence ID" value="EJU01194.1"/>
    <property type="molecule type" value="Genomic_DNA"/>
</dbReference>
<organism evidence="2 3">
    <name type="scientific">Dacryopinax primogenitus (strain DJM 731)</name>
    <name type="common">Brown rot fungus</name>
    <dbReference type="NCBI Taxonomy" id="1858805"/>
    <lineage>
        <taxon>Eukaryota</taxon>
        <taxon>Fungi</taxon>
        <taxon>Dikarya</taxon>
        <taxon>Basidiomycota</taxon>
        <taxon>Agaricomycotina</taxon>
        <taxon>Dacrymycetes</taxon>
        <taxon>Dacrymycetales</taxon>
        <taxon>Dacrymycetaceae</taxon>
        <taxon>Dacryopinax</taxon>
    </lineage>
</organism>